<sequence length="593" mass="64261">MSRKITVNVCMGTGGIAAGGSTVMEAFRQEFAEVGVDNARVVEKCRLHKVGCRGFCARDVLVDIAIDDQSWTYQYVDEKMVKRLVAEHILDNKPVEQWLVGDDYHTFHDNQEKIILGVLGHIDPESIDEYIGIGGYKAAEKVLATMTPQDTIEEIKRSGLRGRGGAGFPTGLKWSFCAANQADRRYIICNADEGDPGAFMDRSVIEGNPHAVIEGMIIGAYAIGADTGYIYIRAEYPLAVQRLKIALAAAKERGFLGKGICGSSFDLDLKIKLGAGAFVCGEETALIASIEGERGMPRAKPPFPANKGLWGKPTIINNVETLANIPPIINRGAEWFTSIGSEKSKGTKVIALTGKIRNTGLIEIPMGMPLKKIIYDIGGGIEGDRLFKAVQTGGPSGGCIPQQHIDLPVDYEGLKSVGSMMGSGGMVVLDETDCMVNIAKFFLTFTQEESCGKCVPCRIGTKRLLEILTRITEGEGKPSDLDLLQELAEDVRDASLCGLGMSAPNPVLSTLKYFRHEYEAHIFQKKCPAKVCSKLLTFYIRPDHCVGCGACKKACAVKAISGELKQVHQVDQALCIKCGSCFDACKFNAVIKE</sequence>
<keyword evidence="4" id="KW-0408">Iron</keyword>
<evidence type="ECO:0000256" key="3">
    <source>
        <dbReference type="ARBA" id="ARBA00022723"/>
    </source>
</evidence>
<dbReference type="InterPro" id="IPR001949">
    <property type="entry name" value="NADH-UbQ_OxRdtase_51kDa_CS"/>
</dbReference>
<dbReference type="InterPro" id="IPR019554">
    <property type="entry name" value="Soluble_ligand-bd"/>
</dbReference>
<dbReference type="PANTHER" id="PTHR43578">
    <property type="entry name" value="NADH-QUINONE OXIDOREDUCTASE SUBUNIT F"/>
    <property type="match status" value="1"/>
</dbReference>
<evidence type="ECO:0000256" key="4">
    <source>
        <dbReference type="ARBA" id="ARBA00023004"/>
    </source>
</evidence>
<dbReference type="Proteomes" id="UP000184139">
    <property type="component" value="Unassembled WGS sequence"/>
</dbReference>
<dbReference type="AlphaFoldDB" id="A0A1M5TKI0"/>
<dbReference type="SUPFAM" id="SSF54862">
    <property type="entry name" value="4Fe-4S ferredoxins"/>
    <property type="match status" value="1"/>
</dbReference>
<evidence type="ECO:0000256" key="5">
    <source>
        <dbReference type="ARBA" id="ARBA00023014"/>
    </source>
</evidence>
<keyword evidence="2" id="KW-0004">4Fe-4S</keyword>
<proteinExistence type="inferred from homology"/>
<dbReference type="PANTHER" id="PTHR43578:SF3">
    <property type="entry name" value="NADH-QUINONE OXIDOREDUCTASE SUBUNIT F"/>
    <property type="match status" value="1"/>
</dbReference>
<dbReference type="Gene3D" id="6.10.250.1450">
    <property type="match status" value="1"/>
</dbReference>
<dbReference type="Gene3D" id="3.30.70.20">
    <property type="match status" value="1"/>
</dbReference>
<dbReference type="InterPro" id="IPR011538">
    <property type="entry name" value="Nuo51_FMN-bd"/>
</dbReference>
<dbReference type="Gene3D" id="3.40.30.10">
    <property type="entry name" value="Glutaredoxin"/>
    <property type="match status" value="1"/>
</dbReference>
<dbReference type="InterPro" id="IPR036249">
    <property type="entry name" value="Thioredoxin-like_sf"/>
</dbReference>
<organism evidence="7 8">
    <name type="scientific">Desulfofustis glycolicus DSM 9705</name>
    <dbReference type="NCBI Taxonomy" id="1121409"/>
    <lineage>
        <taxon>Bacteria</taxon>
        <taxon>Pseudomonadati</taxon>
        <taxon>Thermodesulfobacteriota</taxon>
        <taxon>Desulfobulbia</taxon>
        <taxon>Desulfobulbales</taxon>
        <taxon>Desulfocapsaceae</taxon>
        <taxon>Desulfofustis</taxon>
    </lineage>
</organism>
<dbReference type="Gene3D" id="3.10.20.600">
    <property type="match status" value="1"/>
</dbReference>
<dbReference type="GO" id="GO:0046872">
    <property type="term" value="F:metal ion binding"/>
    <property type="evidence" value="ECO:0007669"/>
    <property type="project" value="UniProtKB-KW"/>
</dbReference>
<feature type="domain" description="4Fe-4S ferredoxin-type" evidence="6">
    <location>
        <begin position="566"/>
        <end position="593"/>
    </location>
</feature>
<dbReference type="GO" id="GO:0051539">
    <property type="term" value="F:4 iron, 4 sulfur cluster binding"/>
    <property type="evidence" value="ECO:0007669"/>
    <property type="project" value="UniProtKB-KW"/>
</dbReference>
<dbReference type="InterPro" id="IPR017896">
    <property type="entry name" value="4Fe4S_Fe-S-bd"/>
</dbReference>
<dbReference type="Pfam" id="PF10589">
    <property type="entry name" value="NADH_4Fe-4S"/>
    <property type="match status" value="1"/>
</dbReference>
<evidence type="ECO:0000313" key="8">
    <source>
        <dbReference type="Proteomes" id="UP000184139"/>
    </source>
</evidence>
<dbReference type="SUPFAM" id="SSF142019">
    <property type="entry name" value="Nqo1 FMN-binding domain-like"/>
    <property type="match status" value="1"/>
</dbReference>
<evidence type="ECO:0000256" key="1">
    <source>
        <dbReference type="ARBA" id="ARBA00007523"/>
    </source>
</evidence>
<protein>
    <submittedName>
        <fullName evidence="7">NADH-quinone oxidoreductase subunit F</fullName>
    </submittedName>
</protein>
<comment type="similarity">
    <text evidence="1">Belongs to the complex I 51 kDa subunit family.</text>
</comment>
<dbReference type="FunFam" id="1.20.1440.230:FF:000001">
    <property type="entry name" value="Mitochondrial NADH dehydrogenase flavoprotein 1"/>
    <property type="match status" value="1"/>
</dbReference>
<dbReference type="SMART" id="SM00928">
    <property type="entry name" value="NADH_4Fe-4S"/>
    <property type="match status" value="1"/>
</dbReference>
<evidence type="ECO:0000256" key="2">
    <source>
        <dbReference type="ARBA" id="ARBA00022485"/>
    </source>
</evidence>
<dbReference type="STRING" id="1121409.SAMN02745124_00774"/>
<keyword evidence="5" id="KW-0411">Iron-sulfur</keyword>
<dbReference type="SUPFAM" id="SSF142984">
    <property type="entry name" value="Nqo1 middle domain-like"/>
    <property type="match status" value="1"/>
</dbReference>
<accession>A0A1M5TKI0</accession>
<evidence type="ECO:0000259" key="6">
    <source>
        <dbReference type="PROSITE" id="PS51379"/>
    </source>
</evidence>
<dbReference type="GO" id="GO:0008137">
    <property type="term" value="F:NADH dehydrogenase (ubiquinone) activity"/>
    <property type="evidence" value="ECO:0007669"/>
    <property type="project" value="InterPro"/>
</dbReference>
<dbReference type="EMBL" id="FQXS01000003">
    <property type="protein sequence ID" value="SHH51277.1"/>
    <property type="molecule type" value="Genomic_DNA"/>
</dbReference>
<dbReference type="InterPro" id="IPR019575">
    <property type="entry name" value="Nuop51_4Fe4S-bd"/>
</dbReference>
<dbReference type="InterPro" id="IPR037225">
    <property type="entry name" value="Nuo51_FMN-bd_sf"/>
</dbReference>
<dbReference type="PROSITE" id="PS00645">
    <property type="entry name" value="COMPLEX1_51K_2"/>
    <property type="match status" value="1"/>
</dbReference>
<dbReference type="NCBIfam" id="NF010120">
    <property type="entry name" value="PRK13596.1"/>
    <property type="match status" value="1"/>
</dbReference>
<dbReference type="GO" id="GO:0010181">
    <property type="term" value="F:FMN binding"/>
    <property type="evidence" value="ECO:0007669"/>
    <property type="project" value="InterPro"/>
</dbReference>
<keyword evidence="3" id="KW-0479">Metal-binding</keyword>
<dbReference type="Pfam" id="PF10531">
    <property type="entry name" value="SLBB"/>
    <property type="match status" value="1"/>
</dbReference>
<gene>
    <name evidence="7" type="ORF">SAMN02745124_00774</name>
</gene>
<evidence type="ECO:0000313" key="7">
    <source>
        <dbReference type="EMBL" id="SHH51277.1"/>
    </source>
</evidence>
<feature type="domain" description="4Fe-4S ferredoxin-type" evidence="6">
    <location>
        <begin position="536"/>
        <end position="565"/>
    </location>
</feature>
<keyword evidence="8" id="KW-1185">Reference proteome</keyword>
<dbReference type="SUPFAM" id="SSF140490">
    <property type="entry name" value="Nqo1C-terminal domain-like"/>
    <property type="match status" value="1"/>
</dbReference>
<reference evidence="7 8" key="1">
    <citation type="submission" date="2016-11" db="EMBL/GenBank/DDBJ databases">
        <authorList>
            <person name="Jaros S."/>
            <person name="Januszkiewicz K."/>
            <person name="Wedrychowicz H."/>
        </authorList>
    </citation>
    <scope>NUCLEOTIDE SEQUENCE [LARGE SCALE GENOMIC DNA]</scope>
    <source>
        <strain evidence="7 8">DSM 9705</strain>
    </source>
</reference>
<dbReference type="FunFam" id="3.40.50.11540:FF:000001">
    <property type="entry name" value="NADH dehydrogenase [ubiquinone] flavoprotein 1, mitochondrial"/>
    <property type="match status" value="1"/>
</dbReference>
<dbReference type="CDD" id="cd02980">
    <property type="entry name" value="TRX_Fd_family"/>
    <property type="match status" value="1"/>
</dbReference>
<dbReference type="PROSITE" id="PS51379">
    <property type="entry name" value="4FE4S_FER_2"/>
    <property type="match status" value="2"/>
</dbReference>
<dbReference type="Pfam" id="PF01512">
    <property type="entry name" value="Complex1_51K"/>
    <property type="match status" value="1"/>
</dbReference>
<dbReference type="Gene3D" id="3.40.50.11540">
    <property type="entry name" value="NADH-ubiquinone oxidoreductase 51kDa subunit"/>
    <property type="match status" value="1"/>
</dbReference>
<dbReference type="Pfam" id="PF13237">
    <property type="entry name" value="Fer4_10"/>
    <property type="match status" value="1"/>
</dbReference>
<name>A0A1M5TKI0_9BACT</name>
<dbReference type="Gene3D" id="1.20.1440.230">
    <property type="entry name" value="NADH-ubiquinone oxidoreductase 51kDa subunit, iron-sulphur binding domain"/>
    <property type="match status" value="1"/>
</dbReference>
<dbReference type="InterPro" id="IPR037207">
    <property type="entry name" value="Nuop51_4Fe4S-bd_sf"/>
</dbReference>
<dbReference type="SUPFAM" id="SSF52833">
    <property type="entry name" value="Thioredoxin-like"/>
    <property type="match status" value="1"/>
</dbReference>